<evidence type="ECO:0000313" key="2">
    <source>
        <dbReference type="Proteomes" id="UP000037510"/>
    </source>
</evidence>
<accession>A0A0L7KUB2</accession>
<sequence length="241" mass="26640">MHRPAGSRYARYVIGIILAQTACGRMGAGARLGMGCRTLCYQTAARVYVLAIQNWILLVLDPRSLVQVATLPVTKISRRLSLNWLTLGKIEKGTRAPFDNKIDTTPLAKRAALLHTRYKISNQEVKNNGAGALIDRATFYVVKNSTRNLLGKETAIKLGLGVNAIDGNQMLVEETCCAESTIGVGEEVYVKKVDKVNKLSSPFYEVPHTVVTKNGNDVEIENDDTGQRLRRYIVHLKRVEG</sequence>
<name>A0A0L7KUB2_OPEBR</name>
<dbReference type="Proteomes" id="UP000037510">
    <property type="component" value="Unassembled WGS sequence"/>
</dbReference>
<gene>
    <name evidence="1" type="ORF">OBRU01_20904</name>
</gene>
<keyword evidence="2" id="KW-1185">Reference proteome</keyword>
<protein>
    <submittedName>
        <fullName evidence="1">Uncharacterized protein</fullName>
    </submittedName>
</protein>
<proteinExistence type="predicted"/>
<organism evidence="1 2">
    <name type="scientific">Operophtera brumata</name>
    <name type="common">Winter moth</name>
    <name type="synonym">Phalaena brumata</name>
    <dbReference type="NCBI Taxonomy" id="104452"/>
    <lineage>
        <taxon>Eukaryota</taxon>
        <taxon>Metazoa</taxon>
        <taxon>Ecdysozoa</taxon>
        <taxon>Arthropoda</taxon>
        <taxon>Hexapoda</taxon>
        <taxon>Insecta</taxon>
        <taxon>Pterygota</taxon>
        <taxon>Neoptera</taxon>
        <taxon>Endopterygota</taxon>
        <taxon>Lepidoptera</taxon>
        <taxon>Glossata</taxon>
        <taxon>Ditrysia</taxon>
        <taxon>Geometroidea</taxon>
        <taxon>Geometridae</taxon>
        <taxon>Larentiinae</taxon>
        <taxon>Operophtera</taxon>
    </lineage>
</organism>
<evidence type="ECO:0000313" key="1">
    <source>
        <dbReference type="EMBL" id="KOB66685.1"/>
    </source>
</evidence>
<comment type="caution">
    <text evidence="1">The sequence shown here is derived from an EMBL/GenBank/DDBJ whole genome shotgun (WGS) entry which is preliminary data.</text>
</comment>
<reference evidence="1 2" key="1">
    <citation type="journal article" date="2015" name="Genome Biol. Evol.">
        <title>The genome of winter moth (Operophtera brumata) provides a genomic perspective on sexual dimorphism and phenology.</title>
        <authorList>
            <person name="Derks M.F."/>
            <person name="Smit S."/>
            <person name="Salis L."/>
            <person name="Schijlen E."/>
            <person name="Bossers A."/>
            <person name="Mateman C."/>
            <person name="Pijl A.S."/>
            <person name="de Ridder D."/>
            <person name="Groenen M.A."/>
            <person name="Visser M.E."/>
            <person name="Megens H.J."/>
        </authorList>
    </citation>
    <scope>NUCLEOTIDE SEQUENCE [LARGE SCALE GENOMIC DNA]</scope>
    <source>
        <strain evidence="1">WM2013NL</strain>
        <tissue evidence="1">Head and thorax</tissue>
    </source>
</reference>
<dbReference type="AlphaFoldDB" id="A0A0L7KUB2"/>
<dbReference type="EMBL" id="JTDY01005733">
    <property type="protein sequence ID" value="KOB66685.1"/>
    <property type="molecule type" value="Genomic_DNA"/>
</dbReference>